<name>K0YXD1_9ACTO</name>
<comment type="caution">
    <text evidence="4">The sequence shown here is derived from an EMBL/GenBank/DDBJ whole genome shotgun (WGS) entry which is preliminary data.</text>
</comment>
<reference evidence="4 5" key="1">
    <citation type="submission" date="2012-07" db="EMBL/GenBank/DDBJ databases">
        <title>The Genome Sequence of Actinomyces neuii subsp. anitratus BVS029A5.</title>
        <authorList>
            <consortium name="The Broad Institute Genome Sequencing Platform"/>
            <person name="Earl A."/>
            <person name="Ward D."/>
            <person name="Feldgarden M."/>
            <person name="Gevers D."/>
            <person name="Saerens B."/>
            <person name="Vaneechoutte M."/>
            <person name="Walker B."/>
            <person name="Young S.K."/>
            <person name="Zeng Q."/>
            <person name="Gargeya S."/>
            <person name="Fitzgerald M."/>
            <person name="Haas B."/>
            <person name="Abouelleil A."/>
            <person name="Alvarado L."/>
            <person name="Arachchi H.M."/>
            <person name="Berlin A."/>
            <person name="Chapman S.B."/>
            <person name="Goldberg J."/>
            <person name="Griggs A."/>
            <person name="Gujja S."/>
            <person name="Hansen M."/>
            <person name="Howarth C."/>
            <person name="Imamovic A."/>
            <person name="Larimer J."/>
            <person name="McCowen C."/>
            <person name="Montmayeur A."/>
            <person name="Murphy C."/>
            <person name="Neiman D."/>
            <person name="Pearson M."/>
            <person name="Priest M."/>
            <person name="Roberts A."/>
            <person name="Saif S."/>
            <person name="Shea T."/>
            <person name="Sisk P."/>
            <person name="Sykes S."/>
            <person name="Wortman J."/>
            <person name="Nusbaum C."/>
            <person name="Birren B."/>
        </authorList>
    </citation>
    <scope>NUCLEOTIDE SEQUENCE [LARGE SCALE GENOMIC DNA]</scope>
    <source>
        <strain evidence="4 5">BVS029A5</strain>
    </source>
</reference>
<gene>
    <name evidence="4" type="ORF">HMPREF9240_00100</name>
</gene>
<evidence type="ECO:0000256" key="2">
    <source>
        <dbReference type="SAM" id="Phobius"/>
    </source>
</evidence>
<keyword evidence="3" id="KW-0732">Signal</keyword>
<proteinExistence type="predicted"/>
<feature type="compositionally biased region" description="Basic and acidic residues" evidence="1">
    <location>
        <begin position="255"/>
        <end position="268"/>
    </location>
</feature>
<dbReference type="PATRIC" id="fig|888439.3.peg.101"/>
<evidence type="ECO:0000256" key="3">
    <source>
        <dbReference type="SAM" id="SignalP"/>
    </source>
</evidence>
<organism evidence="4 5">
    <name type="scientific">Winkia neuii BV029A5</name>
    <dbReference type="NCBI Taxonomy" id="888439"/>
    <lineage>
        <taxon>Bacteria</taxon>
        <taxon>Bacillati</taxon>
        <taxon>Actinomycetota</taxon>
        <taxon>Actinomycetes</taxon>
        <taxon>Actinomycetales</taxon>
        <taxon>Actinomycetaceae</taxon>
        <taxon>Winkia</taxon>
    </lineage>
</organism>
<evidence type="ECO:0000256" key="1">
    <source>
        <dbReference type="SAM" id="MobiDB-lite"/>
    </source>
</evidence>
<protein>
    <submittedName>
        <fullName evidence="4">Actinobacterial surface-anchored protein domain protein</fullName>
    </submittedName>
</protein>
<dbReference type="eggNOG" id="COG0803">
    <property type="taxonomic scope" value="Bacteria"/>
</dbReference>
<evidence type="ECO:0000313" key="5">
    <source>
        <dbReference type="Proteomes" id="UP000006075"/>
    </source>
</evidence>
<dbReference type="HOGENOM" id="CLU_032280_1_0_11"/>
<dbReference type="AlphaFoldDB" id="K0YXD1"/>
<evidence type="ECO:0000313" key="4">
    <source>
        <dbReference type="EMBL" id="EJZ88462.1"/>
    </source>
</evidence>
<dbReference type="Proteomes" id="UP000006075">
    <property type="component" value="Unassembled WGS sequence"/>
</dbReference>
<feature type="region of interest" description="Disordered" evidence="1">
    <location>
        <begin position="224"/>
        <end position="299"/>
    </location>
</feature>
<keyword evidence="2" id="KW-0812">Transmembrane</keyword>
<accession>K0YXD1</accession>
<sequence>MGAPYTYPIKTITIPNRVVRKAIVAIKKLLTALAVAALGASLAPAAVAAPKPIPAENANIFTLTDSTGSLSLTASVAGQNQEPGQAYDPQAILLSVTGKSAKENIRIPEGIGESSYFLSQPEDGGPFGWDSSALANKGYGAARVRFKKIEGPGKVFAYHWQEGQSIGALSGGETLLSSGSTMEHAEPERKAISWLFEKAGTYKMTVAAEAEKEGQTVRSAERTYTWQIGQKHPNTSTRTYSAPEKETVAAAPKADSPRTNKGEAKRVEQTQNQPTSGENAAGEAPTPTAARQETGECKLIDSDEEGLQAVLKDDRTAPSKWIDPASITFPVGEAAKQNLSSALGPVQAGHVWLIGATQTKNVPWLGANTMHETLVEKTDGPVKWKLTGFRGPGTMFVFTNGNLGEAVGQKWFLGKDNSASGEVDIPHNTHVHPNWAFTKPGNYEAEITQTAKGKDGKSLSAKTTLHFTVGKGAMDGHFDLGAKIGKGGKVWRTPDGKECKPAAGLAGTGTSSFTGSLSVLATGLAVFGIGVLVRRKCAN</sequence>
<feature type="transmembrane region" description="Helical" evidence="2">
    <location>
        <begin position="513"/>
        <end position="533"/>
    </location>
</feature>
<keyword evidence="2" id="KW-0472">Membrane</keyword>
<dbReference type="NCBIfam" id="NF038134">
    <property type="entry name" value="choice_anch_M"/>
    <property type="match status" value="2"/>
</dbReference>
<feature type="signal peptide" evidence="3">
    <location>
        <begin position="1"/>
        <end position="48"/>
    </location>
</feature>
<feature type="compositionally biased region" description="Polar residues" evidence="1">
    <location>
        <begin position="224"/>
        <end position="240"/>
    </location>
</feature>
<dbReference type="EMBL" id="AGWP01000001">
    <property type="protein sequence ID" value="EJZ88462.1"/>
    <property type="molecule type" value="Genomic_DNA"/>
</dbReference>
<feature type="chain" id="PRO_5003844851" evidence="3">
    <location>
        <begin position="49"/>
        <end position="539"/>
    </location>
</feature>
<feature type="compositionally biased region" description="Polar residues" evidence="1">
    <location>
        <begin position="269"/>
        <end position="278"/>
    </location>
</feature>
<dbReference type="InterPro" id="IPR022435">
    <property type="entry name" value="Surface-anchored_actinobac"/>
</dbReference>
<keyword evidence="5" id="KW-1185">Reference proteome</keyword>
<dbReference type="NCBIfam" id="TIGR03769">
    <property type="entry name" value="P_ac_wall_RPT"/>
    <property type="match status" value="2"/>
</dbReference>
<keyword evidence="2" id="KW-1133">Transmembrane helix</keyword>
<dbReference type="OrthoDB" id="4424311at2"/>